<dbReference type="Proteomes" id="UP001205748">
    <property type="component" value="Unassembled WGS sequence"/>
</dbReference>
<accession>A0AAE3L2U4</accession>
<dbReference type="EMBL" id="JANKAS010000008">
    <property type="protein sequence ID" value="MCR1899294.1"/>
    <property type="molecule type" value="Genomic_DNA"/>
</dbReference>
<keyword evidence="3" id="KW-1185">Reference proteome</keyword>
<organism evidence="2 3">
    <name type="scientific">Irregularibacter muris</name>
    <dbReference type="NCBI Taxonomy" id="1796619"/>
    <lineage>
        <taxon>Bacteria</taxon>
        <taxon>Bacillati</taxon>
        <taxon>Bacillota</taxon>
        <taxon>Clostridia</taxon>
        <taxon>Eubacteriales</taxon>
        <taxon>Eubacteriaceae</taxon>
        <taxon>Irregularibacter</taxon>
    </lineage>
</organism>
<evidence type="ECO:0000313" key="2">
    <source>
        <dbReference type="EMBL" id="MCR1899294.1"/>
    </source>
</evidence>
<dbReference type="Pfam" id="PF13485">
    <property type="entry name" value="Peptidase_MA_2"/>
    <property type="match status" value="1"/>
</dbReference>
<protein>
    <submittedName>
        <fullName evidence="2">Peptidase MA family metallohydrolase</fullName>
    </submittedName>
</protein>
<dbReference type="RefSeq" id="WP_257531489.1">
    <property type="nucleotide sequence ID" value="NZ_JANKAS010000008.1"/>
</dbReference>
<evidence type="ECO:0000259" key="1">
    <source>
        <dbReference type="Pfam" id="PF13485"/>
    </source>
</evidence>
<name>A0AAE3L2U4_9FIRM</name>
<dbReference type="SUPFAM" id="SSF55486">
    <property type="entry name" value="Metalloproteases ('zincins'), catalytic domain"/>
    <property type="match status" value="1"/>
</dbReference>
<proteinExistence type="predicted"/>
<evidence type="ECO:0000313" key="3">
    <source>
        <dbReference type="Proteomes" id="UP001205748"/>
    </source>
</evidence>
<dbReference type="AlphaFoldDB" id="A0AAE3L2U4"/>
<comment type="caution">
    <text evidence="2">The sequence shown here is derived from an EMBL/GenBank/DDBJ whole genome shotgun (WGS) entry which is preliminary data.</text>
</comment>
<feature type="domain" description="Peptidase MA-like" evidence="1">
    <location>
        <begin position="92"/>
        <end position="271"/>
    </location>
</feature>
<sequence length="274" mass="32567">MKRIGRINRRKKSILFLFLISALLLAYFNLNRLITHIEKVQSNVLIYRLEDYEIEQSDEFSFYYKENDRQYMQNIIKTSQDMIKSVNKNMKQDTPVKFNMVIYPDSMEMNKGLRLPSGEETLGAYYGGNIFLLSPRQLNLENNKIENIILHEYTHLLVEEKTKGNHPIWFTEGIALYQEYSITGYEWGKGYRFPMDTPLYLEQLERHFNEVDTFAAYRASFLRIQYLSERYGKDALLNIMDKMGENKSYDEAVQSILGKSKNQLENEFMLWYHG</sequence>
<reference evidence="2" key="1">
    <citation type="submission" date="2022-07" db="EMBL/GenBank/DDBJ databases">
        <title>Enhanced cultured diversity of the mouse gut microbiota enables custom-made synthetic communities.</title>
        <authorList>
            <person name="Afrizal A."/>
        </authorList>
    </citation>
    <scope>NUCLEOTIDE SEQUENCE</scope>
    <source>
        <strain evidence="2">DSM 28593</strain>
    </source>
</reference>
<gene>
    <name evidence="2" type="ORF">NSA47_09900</name>
</gene>
<dbReference type="InterPro" id="IPR039568">
    <property type="entry name" value="Peptidase_MA-like_dom"/>
</dbReference>